<dbReference type="InterPro" id="IPR004381">
    <property type="entry name" value="Glycerate_kinase"/>
</dbReference>
<dbReference type="GO" id="GO:0008887">
    <property type="term" value="F:glycerate kinase activity"/>
    <property type="evidence" value="ECO:0007669"/>
    <property type="project" value="UniProtKB-UniRule"/>
</dbReference>
<evidence type="ECO:0000256" key="2">
    <source>
        <dbReference type="ARBA" id="ARBA00022679"/>
    </source>
</evidence>
<keyword evidence="2 4" id="KW-0808">Transferase</keyword>
<dbReference type="GO" id="GO:0031388">
    <property type="term" value="P:organic acid phosphorylation"/>
    <property type="evidence" value="ECO:0007669"/>
    <property type="project" value="UniProtKB-UniRule"/>
</dbReference>
<dbReference type="Gene3D" id="3.90.1510.10">
    <property type="entry name" value="Glycerate kinase, domain 2"/>
    <property type="match status" value="1"/>
</dbReference>
<organism evidence="6 7">
    <name type="scientific">Mumia zhuanghuii</name>
    <dbReference type="NCBI Taxonomy" id="2585211"/>
    <lineage>
        <taxon>Bacteria</taxon>
        <taxon>Bacillati</taxon>
        <taxon>Actinomycetota</taxon>
        <taxon>Actinomycetes</taxon>
        <taxon>Propionibacteriales</taxon>
        <taxon>Nocardioidaceae</taxon>
        <taxon>Mumia</taxon>
    </lineage>
</organism>
<accession>A0A5C4MP86</accession>
<evidence type="ECO:0000256" key="4">
    <source>
        <dbReference type="PIRNR" id="PIRNR006078"/>
    </source>
</evidence>
<evidence type="ECO:0000313" key="7">
    <source>
        <dbReference type="Proteomes" id="UP000306740"/>
    </source>
</evidence>
<dbReference type="InterPro" id="IPR036129">
    <property type="entry name" value="Glycerate_kinase_sf"/>
</dbReference>
<dbReference type="InterPro" id="IPR018193">
    <property type="entry name" value="Glyc_kinase_flavodox-like_fold"/>
</dbReference>
<dbReference type="Proteomes" id="UP000306740">
    <property type="component" value="Unassembled WGS sequence"/>
</dbReference>
<dbReference type="PIRSF" id="PIRSF006078">
    <property type="entry name" value="GlxK"/>
    <property type="match status" value="1"/>
</dbReference>
<comment type="similarity">
    <text evidence="1 4">Belongs to the glycerate kinase type-1 family.</text>
</comment>
<dbReference type="SUPFAM" id="SSF110738">
    <property type="entry name" value="Glycerate kinase I"/>
    <property type="match status" value="1"/>
</dbReference>
<evidence type="ECO:0000256" key="3">
    <source>
        <dbReference type="ARBA" id="ARBA00022777"/>
    </source>
</evidence>
<dbReference type="NCBIfam" id="TIGR00045">
    <property type="entry name" value="glycerate kinase"/>
    <property type="match status" value="1"/>
</dbReference>
<dbReference type="OrthoDB" id="9774290at2"/>
<name>A0A5C4MP86_9ACTN</name>
<sequence length="372" mass="36356">MRVLVAPGAFGDTLSASAAGEAIASGWARTSPGDMVDVVPMAGAAQGFVEALHASCGGDRLEVDARGPFGGPVRGVVLLLDDAGLRTAYVDSASVCGPDGEARRAPENASTAGVGDLVAAAIEAGAARVVVGLGAGVATDGGAGMLGALGARADVPLDAGPAGLVGVATVDLDAVRARLGHTELVVATDVASPLLGLFGAVRADGPGKGLDEAAVARVDRVLDAYVVAVCGGEPARRRIADLPGAGAGGGLGFALLALGASVQPGVATVADRVGLATAARVSDLVLTGTGAYDVTSREGTVVFGVASVAGDALRPCVVLADRVEVGARERRAMGVEAAYAIADLDGAERFASGPAEALAGLAARVARTWSPL</sequence>
<dbReference type="EMBL" id="VDFR01000043">
    <property type="protein sequence ID" value="TNC47635.1"/>
    <property type="molecule type" value="Genomic_DNA"/>
</dbReference>
<dbReference type="PANTHER" id="PTHR21599">
    <property type="entry name" value="GLYCERATE KINASE"/>
    <property type="match status" value="1"/>
</dbReference>
<dbReference type="AlphaFoldDB" id="A0A5C4MP86"/>
<keyword evidence="3 4" id="KW-0418">Kinase</keyword>
<dbReference type="InterPro" id="IPR018197">
    <property type="entry name" value="Glycerate_kinase_RE-like"/>
</dbReference>
<dbReference type="PANTHER" id="PTHR21599:SF0">
    <property type="entry name" value="GLYCERATE KINASE"/>
    <property type="match status" value="1"/>
</dbReference>
<dbReference type="Gene3D" id="3.40.50.10350">
    <property type="entry name" value="Glycerate kinase, domain 1"/>
    <property type="match status" value="1"/>
</dbReference>
<protein>
    <submittedName>
        <fullName evidence="6">Glycerate kinase</fullName>
    </submittedName>
</protein>
<gene>
    <name evidence="6" type="ORF">FHE65_09105</name>
    <name evidence="5" type="ORF">FHE65_26340</name>
</gene>
<comment type="caution">
    <text evidence="6">The sequence shown here is derived from an EMBL/GenBank/DDBJ whole genome shotgun (WGS) entry which is preliminary data.</text>
</comment>
<evidence type="ECO:0000313" key="5">
    <source>
        <dbReference type="EMBL" id="TNC36060.1"/>
    </source>
</evidence>
<dbReference type="Pfam" id="PF02595">
    <property type="entry name" value="Gly_kinase"/>
    <property type="match status" value="1"/>
</dbReference>
<proteinExistence type="inferred from homology"/>
<reference evidence="6 7" key="1">
    <citation type="submission" date="2019-05" db="EMBL/GenBank/DDBJ databases">
        <title>Mumia sp. nov., isolated from the intestinal contents of plateau pika (Ochotona curzoniae) in the Qinghai-Tibet plateau of China.</title>
        <authorList>
            <person name="Tian Z."/>
        </authorList>
    </citation>
    <scope>NUCLEOTIDE SEQUENCE [LARGE SCALE GENOMIC DNA]</scope>
    <source>
        <strain evidence="7">527</strain>
        <strain evidence="6">Z527</strain>
    </source>
</reference>
<evidence type="ECO:0000313" key="6">
    <source>
        <dbReference type="EMBL" id="TNC47635.1"/>
    </source>
</evidence>
<dbReference type="RefSeq" id="WP_139088298.1">
    <property type="nucleotide sequence ID" value="NZ_VDFR01000043.1"/>
</dbReference>
<evidence type="ECO:0000256" key="1">
    <source>
        <dbReference type="ARBA" id="ARBA00006284"/>
    </source>
</evidence>
<dbReference type="EMBL" id="VDFR01000140">
    <property type="protein sequence ID" value="TNC36060.1"/>
    <property type="molecule type" value="Genomic_DNA"/>
</dbReference>